<dbReference type="InterPro" id="IPR012338">
    <property type="entry name" value="Beta-lactam/transpept-like"/>
</dbReference>
<proteinExistence type="predicted"/>
<feature type="domain" description="Beta-lactamase-related" evidence="1">
    <location>
        <begin position="44"/>
        <end position="317"/>
    </location>
</feature>
<dbReference type="eggNOG" id="COG1680">
    <property type="taxonomic scope" value="Bacteria"/>
</dbReference>
<dbReference type="GeneID" id="93454658"/>
<dbReference type="InterPro" id="IPR001466">
    <property type="entry name" value="Beta-lactam-related"/>
</dbReference>
<evidence type="ECO:0000259" key="1">
    <source>
        <dbReference type="Pfam" id="PF00144"/>
    </source>
</evidence>
<organism evidence="2 3">
    <name type="scientific">Paracoccus denitrificans (strain Pd 1222)</name>
    <dbReference type="NCBI Taxonomy" id="318586"/>
    <lineage>
        <taxon>Bacteria</taxon>
        <taxon>Pseudomonadati</taxon>
        <taxon>Pseudomonadota</taxon>
        <taxon>Alphaproteobacteria</taxon>
        <taxon>Rhodobacterales</taxon>
        <taxon>Paracoccaceae</taxon>
        <taxon>Paracoccus</taxon>
    </lineage>
</organism>
<dbReference type="EnsemblBacteria" id="ABL72695">
    <property type="protein sequence ID" value="ABL72695"/>
    <property type="gene ID" value="Pden_4632"/>
</dbReference>
<dbReference type="Proteomes" id="UP000000361">
    <property type="component" value="Chromosome 1"/>
</dbReference>
<gene>
    <name evidence="2" type="ordered locus">Pden_4632</name>
</gene>
<dbReference type="PANTHER" id="PTHR46825:SF7">
    <property type="entry name" value="D-ALANYL-D-ALANINE CARBOXYPEPTIDASE"/>
    <property type="match status" value="1"/>
</dbReference>
<dbReference type="HOGENOM" id="CLU_747724_0_0_5"/>
<dbReference type="OrthoDB" id="7791015at2"/>
<keyword evidence="3" id="KW-1185">Reference proteome</keyword>
<dbReference type="PANTHER" id="PTHR46825">
    <property type="entry name" value="D-ALANYL-D-ALANINE-CARBOXYPEPTIDASE/ENDOPEPTIDASE AMPH"/>
    <property type="match status" value="1"/>
</dbReference>
<geneLocation type="plasmid" evidence="3">
    <name>pPD1222</name>
</geneLocation>
<protein>
    <submittedName>
        <fullName evidence="2">Beta-lactamase</fullName>
    </submittedName>
</protein>
<dbReference type="Gene3D" id="3.40.710.10">
    <property type="entry name" value="DD-peptidase/beta-lactamase superfamily"/>
    <property type="match status" value="1"/>
</dbReference>
<name>A1BB01_PARDP</name>
<evidence type="ECO:0000313" key="2">
    <source>
        <dbReference type="EMBL" id="ABL72695.1"/>
    </source>
</evidence>
<reference evidence="3" key="1">
    <citation type="submission" date="2006-12" db="EMBL/GenBank/DDBJ databases">
        <title>Complete sequence of plasmid 1 of Paracoccus denitrificans PD1222.</title>
        <authorList>
            <person name="Copeland A."/>
            <person name="Lucas S."/>
            <person name="Lapidus A."/>
            <person name="Barry K."/>
            <person name="Detter J.C."/>
            <person name="Glavina del Rio T."/>
            <person name="Hammon N."/>
            <person name="Israni S."/>
            <person name="Dalin E."/>
            <person name="Tice H."/>
            <person name="Pitluck S."/>
            <person name="Munk A.C."/>
            <person name="Brettin T."/>
            <person name="Bruce D."/>
            <person name="Han C."/>
            <person name="Tapia R."/>
            <person name="Gilna P."/>
            <person name="Schmutz J."/>
            <person name="Larimer F."/>
            <person name="Land M."/>
            <person name="Hauser L."/>
            <person name="Kyrpides N."/>
            <person name="Lykidis A."/>
            <person name="Spiro S."/>
            <person name="Richardson D.J."/>
            <person name="Moir J.W.B."/>
            <person name="Ferguson S.J."/>
            <person name="van Spanning R.J.M."/>
            <person name="Richardson P."/>
        </authorList>
    </citation>
    <scope>NUCLEOTIDE SEQUENCE [LARGE SCALE GENOMIC DNA]</scope>
    <source>
        <strain evidence="3">Pd 1222</strain>
        <plasmid evidence="3">pPD1222</plasmid>
    </source>
</reference>
<dbReference type="AlphaFoldDB" id="A1BB01"/>
<dbReference type="SUPFAM" id="SSF56601">
    <property type="entry name" value="beta-lactamase/transpeptidase-like"/>
    <property type="match status" value="1"/>
</dbReference>
<dbReference type="KEGG" id="pde:Pden_4632"/>
<evidence type="ECO:0000313" key="3">
    <source>
        <dbReference type="Proteomes" id="UP000000361"/>
    </source>
</evidence>
<dbReference type="Pfam" id="PF00144">
    <property type="entry name" value="Beta-lactamase"/>
    <property type="match status" value="1"/>
</dbReference>
<dbReference type="EMBL" id="CP000491">
    <property type="protein sequence ID" value="ABL72695.1"/>
    <property type="molecule type" value="Genomic_DNA"/>
</dbReference>
<sequence>MTSHGAVERLQLMLDDHVENFGAIGVIVGIDLPDAGRICLTAGSRAQGEAALGASDLFQIGSQTKTFVALSILLLCRDGLLDLDDPVVRHIDLPIDGRITLRHLIMNTSGLPEYLSLIDPTSAGRMAPRDMVIPALEQGVLFAPGQQFDYSNTGWVIAAMVMDATAPGGYAGYVKERIFGPLGMQDSWVGSGYPEERLAQGYLKRAGRPAISAARGFSLAWAYGAGDIISNCADMLDFYRALARPDNPLGVTMQDMTAHWALPAEKPFHPLSLGAAYGFGLERRRWGGLEVWGHPGRTVGYGASSWFVPSTGAIVTTAFMYVEDESEPPHIAAQRYNPSMLFTQVLCTAHALADLLPAAVPAPVPVAGNR</sequence>
<dbReference type="RefSeq" id="WP_011750854.1">
    <property type="nucleotide sequence ID" value="NC_008688.1"/>
</dbReference>
<keyword evidence="2" id="KW-0614">Plasmid</keyword>
<accession>A1BB01</accession>
<dbReference type="InterPro" id="IPR050491">
    <property type="entry name" value="AmpC-like"/>
</dbReference>